<dbReference type="GeneID" id="20202527"/>
<keyword evidence="4" id="KW-1185">Reference proteome</keyword>
<reference evidence="2 4" key="2">
    <citation type="journal article" date="2013" name="Nature">
        <title>Insights into bilaterian evolution from three spiralian genomes.</title>
        <authorList>
            <person name="Simakov O."/>
            <person name="Marletaz F."/>
            <person name="Cho S.J."/>
            <person name="Edsinger-Gonzales E."/>
            <person name="Havlak P."/>
            <person name="Hellsten U."/>
            <person name="Kuo D.H."/>
            <person name="Larsson T."/>
            <person name="Lv J."/>
            <person name="Arendt D."/>
            <person name="Savage R."/>
            <person name="Osoegawa K."/>
            <person name="de Jong P."/>
            <person name="Grimwood J."/>
            <person name="Chapman J.A."/>
            <person name="Shapiro H."/>
            <person name="Aerts A."/>
            <person name="Otillar R.P."/>
            <person name="Terry A.Y."/>
            <person name="Boore J.L."/>
            <person name="Grigoriev I.V."/>
            <person name="Lindberg D.R."/>
            <person name="Seaver E.C."/>
            <person name="Weisblat D.A."/>
            <person name="Putnam N.H."/>
            <person name="Rokhsar D.S."/>
        </authorList>
    </citation>
    <scope>NUCLEOTIDE SEQUENCE</scope>
</reference>
<sequence>MYLVVFDAVANVAVTLIARVVSDGIVILMIFLVKVLSATREVQKHKDKIGPLRTENSVVTNDHQKMSDILNSYLYSVFTRKILTSLPKPNITSLEMTRLSELMRLLRSNRESMKD</sequence>
<dbReference type="CTD" id="20202527"/>
<dbReference type="AlphaFoldDB" id="T1F127"/>
<dbReference type="EMBL" id="KB096023">
    <property type="protein sequence ID" value="ESO08947.1"/>
    <property type="molecule type" value="Genomic_DNA"/>
</dbReference>
<reference evidence="3" key="3">
    <citation type="submission" date="2015-06" db="UniProtKB">
        <authorList>
            <consortium name="EnsemblMetazoa"/>
        </authorList>
    </citation>
    <scope>IDENTIFICATION</scope>
</reference>
<feature type="transmembrane region" description="Helical" evidence="1">
    <location>
        <begin position="12"/>
        <end position="36"/>
    </location>
</feature>
<dbReference type="InParanoid" id="T1F127"/>
<evidence type="ECO:0000313" key="4">
    <source>
        <dbReference type="Proteomes" id="UP000015101"/>
    </source>
</evidence>
<evidence type="ECO:0000256" key="1">
    <source>
        <dbReference type="SAM" id="Phobius"/>
    </source>
</evidence>
<dbReference type="RefSeq" id="XP_009012969.1">
    <property type="nucleotide sequence ID" value="XM_009014721.1"/>
</dbReference>
<evidence type="ECO:0000313" key="2">
    <source>
        <dbReference type="EMBL" id="ESO08947.1"/>
    </source>
</evidence>
<dbReference type="Proteomes" id="UP000015101">
    <property type="component" value="Unassembled WGS sequence"/>
</dbReference>
<dbReference type="EnsemblMetazoa" id="HelroT168869">
    <property type="protein sequence ID" value="HelroP168869"/>
    <property type="gene ID" value="HelroG168869"/>
</dbReference>
<proteinExistence type="predicted"/>
<keyword evidence="1" id="KW-0472">Membrane</keyword>
<dbReference type="EMBL" id="AMQM01003127">
    <property type="status" value="NOT_ANNOTATED_CDS"/>
    <property type="molecule type" value="Genomic_DNA"/>
</dbReference>
<dbReference type="HOGENOM" id="CLU_2111463_0_0_1"/>
<reference evidence="4" key="1">
    <citation type="submission" date="2012-12" db="EMBL/GenBank/DDBJ databases">
        <authorList>
            <person name="Hellsten U."/>
            <person name="Grimwood J."/>
            <person name="Chapman J.A."/>
            <person name="Shapiro H."/>
            <person name="Aerts A."/>
            <person name="Otillar R.P."/>
            <person name="Terry A.Y."/>
            <person name="Boore J.L."/>
            <person name="Simakov O."/>
            <person name="Marletaz F."/>
            <person name="Cho S.-J."/>
            <person name="Edsinger-Gonzales E."/>
            <person name="Havlak P."/>
            <person name="Kuo D.-H."/>
            <person name="Larsson T."/>
            <person name="Lv J."/>
            <person name="Arendt D."/>
            <person name="Savage R."/>
            <person name="Osoegawa K."/>
            <person name="de Jong P."/>
            <person name="Lindberg D.R."/>
            <person name="Seaver E.C."/>
            <person name="Weisblat D.A."/>
            <person name="Putnam N.H."/>
            <person name="Grigoriev I.V."/>
            <person name="Rokhsar D.S."/>
        </authorList>
    </citation>
    <scope>NUCLEOTIDE SEQUENCE</scope>
</reference>
<name>T1F127_HELRO</name>
<protein>
    <submittedName>
        <fullName evidence="2 3">Uncharacterized protein</fullName>
    </submittedName>
</protein>
<keyword evidence="1" id="KW-0812">Transmembrane</keyword>
<dbReference type="KEGG" id="hro:HELRODRAFT_168869"/>
<evidence type="ECO:0000313" key="3">
    <source>
        <dbReference type="EnsemblMetazoa" id="HelroP168869"/>
    </source>
</evidence>
<organism evidence="3 4">
    <name type="scientific">Helobdella robusta</name>
    <name type="common">Californian leech</name>
    <dbReference type="NCBI Taxonomy" id="6412"/>
    <lineage>
        <taxon>Eukaryota</taxon>
        <taxon>Metazoa</taxon>
        <taxon>Spiralia</taxon>
        <taxon>Lophotrochozoa</taxon>
        <taxon>Annelida</taxon>
        <taxon>Clitellata</taxon>
        <taxon>Hirudinea</taxon>
        <taxon>Rhynchobdellida</taxon>
        <taxon>Glossiphoniidae</taxon>
        <taxon>Helobdella</taxon>
    </lineage>
</organism>
<accession>T1F127</accession>
<gene>
    <name evidence="3" type="primary">20202527</name>
    <name evidence="2" type="ORF">HELRODRAFT_168869</name>
</gene>
<keyword evidence="1" id="KW-1133">Transmembrane helix</keyword>